<dbReference type="AlphaFoldDB" id="A0A8J5JTF2"/>
<evidence type="ECO:0000313" key="1">
    <source>
        <dbReference type="EMBL" id="KAG7160709.1"/>
    </source>
</evidence>
<evidence type="ECO:0000313" key="2">
    <source>
        <dbReference type="Proteomes" id="UP000747542"/>
    </source>
</evidence>
<protein>
    <submittedName>
        <fullName evidence="1">Putative Vinculin-like 1</fullName>
    </submittedName>
</protein>
<reference evidence="1" key="1">
    <citation type="journal article" date="2021" name="Sci. Adv.">
        <title>The American lobster genome reveals insights on longevity, neural, and immune adaptations.</title>
        <authorList>
            <person name="Polinski J.M."/>
            <person name="Zimin A.V."/>
            <person name="Clark K.F."/>
            <person name="Kohn A.B."/>
            <person name="Sadowski N."/>
            <person name="Timp W."/>
            <person name="Ptitsyn A."/>
            <person name="Khanna P."/>
            <person name="Romanova D.Y."/>
            <person name="Williams P."/>
            <person name="Greenwood S.J."/>
            <person name="Moroz L.L."/>
            <person name="Walt D.R."/>
            <person name="Bodnar A.G."/>
        </authorList>
    </citation>
    <scope>NUCLEOTIDE SEQUENCE</scope>
    <source>
        <strain evidence="1">GMGI-L3</strain>
    </source>
</reference>
<dbReference type="EMBL" id="JAHLQT010030986">
    <property type="protein sequence ID" value="KAG7160709.1"/>
    <property type="molecule type" value="Genomic_DNA"/>
</dbReference>
<organism evidence="1 2">
    <name type="scientific">Homarus americanus</name>
    <name type="common">American lobster</name>
    <dbReference type="NCBI Taxonomy" id="6706"/>
    <lineage>
        <taxon>Eukaryota</taxon>
        <taxon>Metazoa</taxon>
        <taxon>Ecdysozoa</taxon>
        <taxon>Arthropoda</taxon>
        <taxon>Crustacea</taxon>
        <taxon>Multicrustacea</taxon>
        <taxon>Malacostraca</taxon>
        <taxon>Eumalacostraca</taxon>
        <taxon>Eucarida</taxon>
        <taxon>Decapoda</taxon>
        <taxon>Pleocyemata</taxon>
        <taxon>Astacidea</taxon>
        <taxon>Nephropoidea</taxon>
        <taxon>Nephropidae</taxon>
        <taxon>Homarus</taxon>
    </lineage>
</organism>
<name>A0A8J5JTF2_HOMAM</name>
<keyword evidence="2" id="KW-1185">Reference proteome</keyword>
<dbReference type="Proteomes" id="UP000747542">
    <property type="component" value="Unassembled WGS sequence"/>
</dbReference>
<sequence length="78" mass="8554">MYPTPVGSELGGVPSPYSSLERPYSFRSPSAGLLSAVPKWGRGDTTDALYDSYTDDELPLDPYSHYRGCFVVSVFRDG</sequence>
<accession>A0A8J5JTF2</accession>
<proteinExistence type="predicted"/>
<comment type="caution">
    <text evidence="1">The sequence shown here is derived from an EMBL/GenBank/DDBJ whole genome shotgun (WGS) entry which is preliminary data.</text>
</comment>
<gene>
    <name evidence="1" type="primary">Vinc-L1</name>
    <name evidence="1" type="ORF">Hamer_G023010</name>
</gene>